<keyword evidence="9" id="KW-1185">Reference proteome</keyword>
<feature type="modified residue" description="N6-(pyridoxal phosphate)lysine" evidence="6">
    <location>
        <position position="309"/>
    </location>
</feature>
<dbReference type="EMBL" id="PDJD01000001">
    <property type="protein sequence ID" value="PFG21090.1"/>
    <property type="molecule type" value="Genomic_DNA"/>
</dbReference>
<evidence type="ECO:0000256" key="1">
    <source>
        <dbReference type="ARBA" id="ARBA00001933"/>
    </source>
</evidence>
<gene>
    <name evidence="8" type="ORF">ATL40_2710</name>
</gene>
<dbReference type="Gene3D" id="3.90.1150.10">
    <property type="entry name" value="Aspartate Aminotransferase, domain 1"/>
    <property type="match status" value="1"/>
</dbReference>
<dbReference type="Gene3D" id="3.40.640.10">
    <property type="entry name" value="Type I PLP-dependent aspartate aminotransferase-like (Major domain)"/>
    <property type="match status" value="1"/>
</dbReference>
<dbReference type="RefSeq" id="WP_245867117.1">
    <property type="nucleotide sequence ID" value="NZ_PDJD01000001.1"/>
</dbReference>
<keyword evidence="3" id="KW-0210">Decarboxylase</keyword>
<accession>A0A2A9D5F5</accession>
<evidence type="ECO:0000313" key="9">
    <source>
        <dbReference type="Proteomes" id="UP000224915"/>
    </source>
</evidence>
<dbReference type="AlphaFoldDB" id="A0A2A9D5F5"/>
<evidence type="ECO:0000256" key="5">
    <source>
        <dbReference type="ARBA" id="ARBA00023239"/>
    </source>
</evidence>
<dbReference type="GO" id="GO:0030170">
    <property type="term" value="F:pyridoxal phosphate binding"/>
    <property type="evidence" value="ECO:0007669"/>
    <property type="project" value="InterPro"/>
</dbReference>
<dbReference type="InterPro" id="IPR015421">
    <property type="entry name" value="PyrdxlP-dep_Trfase_major"/>
</dbReference>
<dbReference type="GO" id="GO:0019752">
    <property type="term" value="P:carboxylic acid metabolic process"/>
    <property type="evidence" value="ECO:0007669"/>
    <property type="project" value="InterPro"/>
</dbReference>
<dbReference type="GO" id="GO:0004058">
    <property type="term" value="F:aromatic-L-amino-acid decarboxylase activity"/>
    <property type="evidence" value="ECO:0007669"/>
    <property type="project" value="UniProtKB-ARBA"/>
</dbReference>
<dbReference type="Proteomes" id="UP000224915">
    <property type="component" value="Unassembled WGS sequence"/>
</dbReference>
<evidence type="ECO:0000313" key="8">
    <source>
        <dbReference type="EMBL" id="PFG21090.1"/>
    </source>
</evidence>
<comment type="similarity">
    <text evidence="2 7">Belongs to the group II decarboxylase family.</text>
</comment>
<organism evidence="8 9">
    <name type="scientific">Serinibacter salmoneus</name>
    <dbReference type="NCBI Taxonomy" id="556530"/>
    <lineage>
        <taxon>Bacteria</taxon>
        <taxon>Bacillati</taxon>
        <taxon>Actinomycetota</taxon>
        <taxon>Actinomycetes</taxon>
        <taxon>Micrococcales</taxon>
        <taxon>Beutenbergiaceae</taxon>
        <taxon>Serinibacter</taxon>
    </lineage>
</organism>
<dbReference type="PANTHER" id="PTHR11999">
    <property type="entry name" value="GROUP II PYRIDOXAL-5-PHOSPHATE DECARBOXYLASE"/>
    <property type="match status" value="1"/>
</dbReference>
<evidence type="ECO:0000256" key="3">
    <source>
        <dbReference type="ARBA" id="ARBA00022793"/>
    </source>
</evidence>
<evidence type="ECO:0000256" key="7">
    <source>
        <dbReference type="RuleBase" id="RU000382"/>
    </source>
</evidence>
<dbReference type="InterPro" id="IPR002129">
    <property type="entry name" value="PyrdxlP-dep_de-COase"/>
</dbReference>
<evidence type="ECO:0000256" key="6">
    <source>
        <dbReference type="PIRSR" id="PIRSR602129-50"/>
    </source>
</evidence>
<reference evidence="8 9" key="1">
    <citation type="submission" date="2017-10" db="EMBL/GenBank/DDBJ databases">
        <title>Sequencing the genomes of 1000 actinobacteria strains.</title>
        <authorList>
            <person name="Klenk H.-P."/>
        </authorList>
    </citation>
    <scope>NUCLEOTIDE SEQUENCE [LARGE SCALE GENOMIC DNA]</scope>
    <source>
        <strain evidence="8 9">DSM 21801</strain>
    </source>
</reference>
<comment type="cofactor">
    <cofactor evidence="1 6 7">
        <name>pyridoxal 5'-phosphate</name>
        <dbReference type="ChEBI" id="CHEBI:597326"/>
    </cofactor>
</comment>
<dbReference type="InterPro" id="IPR015422">
    <property type="entry name" value="PyrdxlP-dep_Trfase_small"/>
</dbReference>
<evidence type="ECO:0000256" key="2">
    <source>
        <dbReference type="ARBA" id="ARBA00009533"/>
    </source>
</evidence>
<protein>
    <submittedName>
        <fullName evidence="8">Glutamate/tyrosine decarboxylase-like PLP-dependent enzyme</fullName>
    </submittedName>
</protein>
<dbReference type="Pfam" id="PF00282">
    <property type="entry name" value="Pyridoxal_deC"/>
    <property type="match status" value="1"/>
</dbReference>
<evidence type="ECO:0000256" key="4">
    <source>
        <dbReference type="ARBA" id="ARBA00022898"/>
    </source>
</evidence>
<comment type="caution">
    <text evidence="8">The sequence shown here is derived from an EMBL/GenBank/DDBJ whole genome shotgun (WGS) entry which is preliminary data.</text>
</comment>
<keyword evidence="4 6" id="KW-0663">Pyridoxal phosphate</keyword>
<name>A0A2A9D5F5_9MICO</name>
<proteinExistence type="inferred from homology"/>
<dbReference type="InterPro" id="IPR010977">
    <property type="entry name" value="Aromatic_deC"/>
</dbReference>
<dbReference type="SUPFAM" id="SSF53383">
    <property type="entry name" value="PLP-dependent transferases"/>
    <property type="match status" value="1"/>
</dbReference>
<dbReference type="PANTHER" id="PTHR11999:SF70">
    <property type="entry name" value="MIP05841P"/>
    <property type="match status" value="1"/>
</dbReference>
<dbReference type="InterPro" id="IPR015424">
    <property type="entry name" value="PyrdxlP-dep_Trfase"/>
</dbReference>
<keyword evidence="5 7" id="KW-0456">Lyase</keyword>
<sequence>MTATPQPGSDGIVGDDAATDALDVAIRASRSWLRSLPTRDVSATADVDQVTATLSRPFPSEPTPAPEVIRELVAAAESGLVATPSGRYFGWVRGGVLDSALAADWLTAAWDQNASLLVGSPAGAAAERVAAEWLKEALDLPRESGVGFVTGGMMATFTCLAAARGEVLARVGWDVEADGLAGAPEVAVFAGAERHVTVDIALRYLGLGNRRTRIIPADHQGRIDAGALEVALARDERERPGRPRLVVLQAGNVHSGAFDPERALAVAQQYGAWVHVDGAFGLWAAASPAHAHLVAGLRTADSLATDAHKTLNVPYDSGFAIVRDAAALHRAMGADAAYLIQDSRPDPFARTPEFSRRARGFAVWAALRELGARGLREMVEGFAAHAQRFAAELGALEGVTVLNDVVYTQVCVAFRDDAETDALAAALMAEGTTWMTPSTWRGRRVLRVSVSNARTTPDDVTRAIATLTRVLGELRG</sequence>